<comment type="caution">
    <text evidence="2">The sequence shown here is derived from an EMBL/GenBank/DDBJ whole genome shotgun (WGS) entry which is preliminary data.</text>
</comment>
<dbReference type="GO" id="GO:0005886">
    <property type="term" value="C:plasma membrane"/>
    <property type="evidence" value="ECO:0007669"/>
    <property type="project" value="TreeGrafter"/>
</dbReference>
<accession>A0A844H782</accession>
<reference evidence="2 3" key="1">
    <citation type="submission" date="2019-11" db="EMBL/GenBank/DDBJ databases">
        <authorList>
            <person name="Dong K."/>
        </authorList>
    </citation>
    <scope>NUCLEOTIDE SEQUENCE [LARGE SCALE GENOMIC DNA]</scope>
    <source>
        <strain evidence="2 3">JCM 17370</strain>
    </source>
</reference>
<dbReference type="Pfam" id="PF04304">
    <property type="entry name" value="DUF454"/>
    <property type="match status" value="1"/>
</dbReference>
<keyword evidence="1" id="KW-0472">Membrane</keyword>
<organism evidence="2 3">
    <name type="scientific">Paracoccus limosus</name>
    <dbReference type="NCBI Taxonomy" id="913252"/>
    <lineage>
        <taxon>Bacteria</taxon>
        <taxon>Pseudomonadati</taxon>
        <taxon>Pseudomonadota</taxon>
        <taxon>Alphaproteobacteria</taxon>
        <taxon>Rhodobacterales</taxon>
        <taxon>Paracoccaceae</taxon>
        <taxon>Paracoccus</taxon>
    </lineage>
</organism>
<dbReference type="PIRSF" id="PIRSF016789">
    <property type="entry name" value="DUF454"/>
    <property type="match status" value="1"/>
</dbReference>
<protein>
    <submittedName>
        <fullName evidence="2">DUF454 family protein</fullName>
    </submittedName>
</protein>
<evidence type="ECO:0000313" key="2">
    <source>
        <dbReference type="EMBL" id="MTH35433.1"/>
    </source>
</evidence>
<dbReference type="Proteomes" id="UP000442533">
    <property type="component" value="Unassembled WGS sequence"/>
</dbReference>
<keyword evidence="3" id="KW-1185">Reference proteome</keyword>
<name>A0A844H782_9RHOB</name>
<gene>
    <name evidence="2" type="ORF">GL279_12560</name>
</gene>
<keyword evidence="1" id="KW-0812">Transmembrane</keyword>
<dbReference type="RefSeq" id="WP_155064983.1">
    <property type="nucleotide sequence ID" value="NZ_WMIF01000017.1"/>
</dbReference>
<dbReference type="OrthoDB" id="9816293at2"/>
<feature type="transmembrane region" description="Helical" evidence="1">
    <location>
        <begin position="72"/>
        <end position="90"/>
    </location>
</feature>
<dbReference type="InterPro" id="IPR007401">
    <property type="entry name" value="DUF454"/>
</dbReference>
<dbReference type="AlphaFoldDB" id="A0A844H782"/>
<proteinExistence type="predicted"/>
<sequence length="117" mass="12793">MHYLWLGLGWLFLALGLIGVVLPVMPTVPFLLVAVWAFARSSPRLGARILRNPTVGPHIRAWRRNGAVSRRAKIAATLAMACGVGWSTWFGLDPRLIAAQALVCGGIALWLIRRPEA</sequence>
<feature type="transmembrane region" description="Helical" evidence="1">
    <location>
        <begin position="12"/>
        <end position="39"/>
    </location>
</feature>
<evidence type="ECO:0000256" key="1">
    <source>
        <dbReference type="SAM" id="Phobius"/>
    </source>
</evidence>
<dbReference type="EMBL" id="WMIF01000017">
    <property type="protein sequence ID" value="MTH35433.1"/>
    <property type="molecule type" value="Genomic_DNA"/>
</dbReference>
<dbReference type="PANTHER" id="PTHR35813">
    <property type="entry name" value="INNER MEMBRANE PROTEIN YBAN"/>
    <property type="match status" value="1"/>
</dbReference>
<evidence type="ECO:0000313" key="3">
    <source>
        <dbReference type="Proteomes" id="UP000442533"/>
    </source>
</evidence>
<dbReference type="PANTHER" id="PTHR35813:SF1">
    <property type="entry name" value="INNER MEMBRANE PROTEIN YBAN"/>
    <property type="match status" value="1"/>
</dbReference>
<feature type="transmembrane region" description="Helical" evidence="1">
    <location>
        <begin position="96"/>
        <end position="112"/>
    </location>
</feature>
<keyword evidence="1" id="KW-1133">Transmembrane helix</keyword>